<sequence length="153" mass="17723">MSQNTNQDPKLKAVWNQKLIPVAFRQPGRKPVLLRLPFDKSNREWLKEGHRNQPNWNPQWKCWELPKAWFEDVVKRSLARYGKIYVIHPFQVQQKCAPACWDAVGLNCECSCMGANHGSGNPPGKWYVVSETCAVHWSERQYSCRLLTSTTPV</sequence>
<evidence type="ECO:0000313" key="1">
    <source>
        <dbReference type="EMBL" id="GAA5135065.1"/>
    </source>
</evidence>
<comment type="caution">
    <text evidence="1">The sequence shown here is derived from an EMBL/GenBank/DDBJ whole genome shotgun (WGS) entry which is preliminary data.</text>
</comment>
<organism evidence="1 2">
    <name type="scientific">Prosthecobacter algae</name>
    <dbReference type="NCBI Taxonomy" id="1144682"/>
    <lineage>
        <taxon>Bacteria</taxon>
        <taxon>Pseudomonadati</taxon>
        <taxon>Verrucomicrobiota</taxon>
        <taxon>Verrucomicrobiia</taxon>
        <taxon>Verrucomicrobiales</taxon>
        <taxon>Verrucomicrobiaceae</taxon>
        <taxon>Prosthecobacter</taxon>
    </lineage>
</organism>
<gene>
    <name evidence="1" type="ORF">GCM10023213_07740</name>
</gene>
<reference evidence="2" key="1">
    <citation type="journal article" date="2019" name="Int. J. Syst. Evol. Microbiol.">
        <title>The Global Catalogue of Microorganisms (GCM) 10K type strain sequencing project: providing services to taxonomists for standard genome sequencing and annotation.</title>
        <authorList>
            <consortium name="The Broad Institute Genomics Platform"/>
            <consortium name="The Broad Institute Genome Sequencing Center for Infectious Disease"/>
            <person name="Wu L."/>
            <person name="Ma J."/>
        </authorList>
    </citation>
    <scope>NUCLEOTIDE SEQUENCE [LARGE SCALE GENOMIC DNA]</scope>
    <source>
        <strain evidence="2">JCM 18053</strain>
    </source>
</reference>
<name>A0ABP9NWV7_9BACT</name>
<proteinExistence type="predicted"/>
<keyword evidence="2" id="KW-1185">Reference proteome</keyword>
<accession>A0ABP9NWV7</accession>
<dbReference type="EMBL" id="BAABIA010000002">
    <property type="protein sequence ID" value="GAA5135065.1"/>
    <property type="molecule type" value="Genomic_DNA"/>
</dbReference>
<evidence type="ECO:0000313" key="2">
    <source>
        <dbReference type="Proteomes" id="UP001499852"/>
    </source>
</evidence>
<protein>
    <submittedName>
        <fullName evidence="1">Uncharacterized protein</fullName>
    </submittedName>
</protein>
<dbReference type="Proteomes" id="UP001499852">
    <property type="component" value="Unassembled WGS sequence"/>
</dbReference>